<evidence type="ECO:0000259" key="1">
    <source>
        <dbReference type="Pfam" id="PF13847"/>
    </source>
</evidence>
<dbReference type="InterPro" id="IPR025714">
    <property type="entry name" value="Methyltranfer_dom"/>
</dbReference>
<dbReference type="Pfam" id="PF13847">
    <property type="entry name" value="Methyltransf_31"/>
    <property type="match status" value="1"/>
</dbReference>
<dbReference type="HOGENOM" id="CLU_1298001_0_0_9"/>
<dbReference type="GO" id="GO:0032259">
    <property type="term" value="P:methylation"/>
    <property type="evidence" value="ECO:0007669"/>
    <property type="project" value="UniProtKB-KW"/>
</dbReference>
<keyword evidence="2" id="KW-0808">Transferase</keyword>
<feature type="domain" description="Methyltransferase" evidence="1">
    <location>
        <begin position="26"/>
        <end position="139"/>
    </location>
</feature>
<dbReference type="Gene3D" id="3.40.50.150">
    <property type="entry name" value="Vaccinia Virus protein VP39"/>
    <property type="match status" value="1"/>
</dbReference>
<dbReference type="KEGG" id="cce:Ccel_0218"/>
<dbReference type="AlphaFoldDB" id="B8I525"/>
<proteinExistence type="predicted"/>
<gene>
    <name evidence="2" type="ordered locus">Ccel_0218</name>
</gene>
<evidence type="ECO:0000313" key="3">
    <source>
        <dbReference type="Proteomes" id="UP000001349"/>
    </source>
</evidence>
<protein>
    <submittedName>
        <fullName evidence="2">Methyltransferase type 11</fullName>
    </submittedName>
</protein>
<accession>B8I525</accession>
<dbReference type="STRING" id="394503.Ccel_0218"/>
<reference evidence="2 3" key="1">
    <citation type="submission" date="2009-01" db="EMBL/GenBank/DDBJ databases">
        <title>Complete sequence of Clostridium cellulolyticum H10.</title>
        <authorList>
            <consortium name="US DOE Joint Genome Institute"/>
            <person name="Lucas S."/>
            <person name="Copeland A."/>
            <person name="Lapidus A."/>
            <person name="Glavina del Rio T."/>
            <person name="Dalin E."/>
            <person name="Tice H."/>
            <person name="Bruce D."/>
            <person name="Goodwin L."/>
            <person name="Pitluck S."/>
            <person name="Chertkov O."/>
            <person name="Saunders E."/>
            <person name="Brettin T."/>
            <person name="Detter J.C."/>
            <person name="Han C."/>
            <person name="Larimer F."/>
            <person name="Land M."/>
            <person name="Hauser L."/>
            <person name="Kyrpides N."/>
            <person name="Ivanova N."/>
            <person name="Zhou J."/>
            <person name="Richardson P."/>
        </authorList>
    </citation>
    <scope>NUCLEOTIDE SEQUENCE [LARGE SCALE GENOMIC DNA]</scope>
    <source>
        <strain evidence="3">ATCC 35319 / DSM 5812 / JCM 6584 / H10</strain>
    </source>
</reference>
<keyword evidence="2" id="KW-0489">Methyltransferase</keyword>
<dbReference type="OrthoDB" id="9791837at2"/>
<dbReference type="Proteomes" id="UP000001349">
    <property type="component" value="Chromosome"/>
</dbReference>
<sequence length="212" mass="24804">MNIHEHIEKWQVEDGVHLFDKIKLPDNSVLIDFGCGYGEYTISLALSKKHSTVFSVDKDERMLKIVQDKIESHSITNVRLIKADGTLSIAFPDCYSDMILMYDFIHGNTQEKLPIRFKFFEEARRVLKPNGILSIAPFECEYLRDSSGKRRRYSLGMLISEIESYGFRYSESIDGAVHFDYYHSPYHWKKLNGEMSFDYLEIGPVMNFYKQK</sequence>
<dbReference type="InterPro" id="IPR029063">
    <property type="entry name" value="SAM-dependent_MTases_sf"/>
</dbReference>
<dbReference type="RefSeq" id="WP_012634670.1">
    <property type="nucleotide sequence ID" value="NC_011898.1"/>
</dbReference>
<dbReference type="eggNOG" id="COG2226">
    <property type="taxonomic scope" value="Bacteria"/>
</dbReference>
<organism evidence="2 3">
    <name type="scientific">Ruminiclostridium cellulolyticum (strain ATCC 35319 / DSM 5812 / JCM 6584 / H10)</name>
    <name type="common">Clostridium cellulolyticum</name>
    <dbReference type="NCBI Taxonomy" id="394503"/>
    <lineage>
        <taxon>Bacteria</taxon>
        <taxon>Bacillati</taxon>
        <taxon>Bacillota</taxon>
        <taxon>Clostridia</taxon>
        <taxon>Eubacteriales</taxon>
        <taxon>Oscillospiraceae</taxon>
        <taxon>Ruminiclostridium</taxon>
    </lineage>
</organism>
<name>B8I525_RUMCH</name>
<dbReference type="SUPFAM" id="SSF53335">
    <property type="entry name" value="S-adenosyl-L-methionine-dependent methyltransferases"/>
    <property type="match status" value="1"/>
</dbReference>
<dbReference type="EMBL" id="CP001348">
    <property type="protein sequence ID" value="ACL74605.1"/>
    <property type="molecule type" value="Genomic_DNA"/>
</dbReference>
<dbReference type="GO" id="GO:0008757">
    <property type="term" value="F:S-adenosylmethionine-dependent methyltransferase activity"/>
    <property type="evidence" value="ECO:0007669"/>
    <property type="project" value="InterPro"/>
</dbReference>
<keyword evidence="3" id="KW-1185">Reference proteome</keyword>
<evidence type="ECO:0000313" key="2">
    <source>
        <dbReference type="EMBL" id="ACL74605.1"/>
    </source>
</evidence>
<dbReference type="CDD" id="cd02440">
    <property type="entry name" value="AdoMet_MTases"/>
    <property type="match status" value="1"/>
</dbReference>